<accession>A0A918MPE0</accession>
<evidence type="ECO:0000259" key="3">
    <source>
        <dbReference type="Pfam" id="PF01408"/>
    </source>
</evidence>
<protein>
    <submittedName>
        <fullName evidence="5">Oxidoreductase</fullName>
    </submittedName>
</protein>
<evidence type="ECO:0000256" key="2">
    <source>
        <dbReference type="ARBA" id="ARBA00023002"/>
    </source>
</evidence>
<dbReference type="Pfam" id="PF01408">
    <property type="entry name" value="GFO_IDH_MocA"/>
    <property type="match status" value="1"/>
</dbReference>
<sequence>MNISSRSILPETEIPIVIIGAGGIVKDAHLPAYAKAGFKVLGIYDIEKKNAELLARKFEVPQICDTIEELIELGIKNKAVFDVAVPAAEIIPILSVLPDNAAVLIQKPMGENLMEAEKILSLCRQKELVAAINFQLRYAPFVNAARTIIDSGAIGDVYDMEVKLCAFTPWHLWDFLTKTPRVEILYHSIHYIDLVRSILGDPDRVMAKTVRHPTTTVAQTKSTVIMDYGDTISATIITNHDHDFGPRHQQSYIKWEGTKGVIYARMGLLLDYPNGVSDEFEYGIKDVNGNTEWKTVDLKGSWFPDAFIGTMGSLMRFMEGSEMELPTSVEDAIKTMEAVENAYMSSNGNLR</sequence>
<gene>
    <name evidence="5" type="ORF">GCM10007383_28410</name>
</gene>
<evidence type="ECO:0000313" key="6">
    <source>
        <dbReference type="Proteomes" id="UP000634668"/>
    </source>
</evidence>
<evidence type="ECO:0000313" key="5">
    <source>
        <dbReference type="EMBL" id="GGW42059.1"/>
    </source>
</evidence>
<feature type="domain" description="Gfo/Idh/MocA-like oxidoreductase N-terminal" evidence="3">
    <location>
        <begin position="16"/>
        <end position="133"/>
    </location>
</feature>
<keyword evidence="2" id="KW-0560">Oxidoreductase</keyword>
<reference evidence="5" key="1">
    <citation type="journal article" date="2014" name="Int. J. Syst. Evol. Microbiol.">
        <title>Complete genome sequence of Corynebacterium casei LMG S-19264T (=DSM 44701T), isolated from a smear-ripened cheese.</title>
        <authorList>
            <consortium name="US DOE Joint Genome Institute (JGI-PGF)"/>
            <person name="Walter F."/>
            <person name="Albersmeier A."/>
            <person name="Kalinowski J."/>
            <person name="Ruckert C."/>
        </authorList>
    </citation>
    <scope>NUCLEOTIDE SEQUENCE</scope>
    <source>
        <strain evidence="5">KCTC 12113</strain>
    </source>
</reference>
<dbReference type="InterPro" id="IPR036291">
    <property type="entry name" value="NAD(P)-bd_dom_sf"/>
</dbReference>
<dbReference type="Pfam" id="PF22725">
    <property type="entry name" value="GFO_IDH_MocA_C3"/>
    <property type="match status" value="1"/>
</dbReference>
<proteinExistence type="inferred from homology"/>
<dbReference type="Gene3D" id="3.30.360.10">
    <property type="entry name" value="Dihydrodipicolinate Reductase, domain 2"/>
    <property type="match status" value="1"/>
</dbReference>
<name>A0A918MPE0_9FLAO</name>
<dbReference type="AlphaFoldDB" id="A0A918MPE0"/>
<dbReference type="InterPro" id="IPR055170">
    <property type="entry name" value="GFO_IDH_MocA-like_dom"/>
</dbReference>
<feature type="domain" description="GFO/IDH/MocA-like oxidoreductase" evidence="4">
    <location>
        <begin position="143"/>
        <end position="262"/>
    </location>
</feature>
<dbReference type="Gene3D" id="3.40.50.720">
    <property type="entry name" value="NAD(P)-binding Rossmann-like Domain"/>
    <property type="match status" value="1"/>
</dbReference>
<dbReference type="InterPro" id="IPR000683">
    <property type="entry name" value="Gfo/Idh/MocA-like_OxRdtase_N"/>
</dbReference>
<dbReference type="InterPro" id="IPR051317">
    <property type="entry name" value="Gfo/Idh/MocA_oxidoreduct"/>
</dbReference>
<dbReference type="PANTHER" id="PTHR43708:SF5">
    <property type="entry name" value="CONSERVED EXPRESSED OXIDOREDUCTASE (EUROFUNG)-RELATED"/>
    <property type="match status" value="1"/>
</dbReference>
<dbReference type="SUPFAM" id="SSF55347">
    <property type="entry name" value="Glyceraldehyde-3-phosphate dehydrogenase-like, C-terminal domain"/>
    <property type="match status" value="1"/>
</dbReference>
<evidence type="ECO:0000256" key="1">
    <source>
        <dbReference type="ARBA" id="ARBA00010928"/>
    </source>
</evidence>
<organism evidence="5 6">
    <name type="scientific">Arenibacter certesii</name>
    <dbReference type="NCBI Taxonomy" id="228955"/>
    <lineage>
        <taxon>Bacteria</taxon>
        <taxon>Pseudomonadati</taxon>
        <taxon>Bacteroidota</taxon>
        <taxon>Flavobacteriia</taxon>
        <taxon>Flavobacteriales</taxon>
        <taxon>Flavobacteriaceae</taxon>
        <taxon>Arenibacter</taxon>
    </lineage>
</organism>
<dbReference type="Proteomes" id="UP000634668">
    <property type="component" value="Unassembled WGS sequence"/>
</dbReference>
<dbReference type="EMBL" id="BMWP01000021">
    <property type="protein sequence ID" value="GGW42059.1"/>
    <property type="molecule type" value="Genomic_DNA"/>
</dbReference>
<keyword evidence="6" id="KW-1185">Reference proteome</keyword>
<evidence type="ECO:0000259" key="4">
    <source>
        <dbReference type="Pfam" id="PF22725"/>
    </source>
</evidence>
<reference evidence="5" key="2">
    <citation type="submission" date="2020-09" db="EMBL/GenBank/DDBJ databases">
        <authorList>
            <person name="Sun Q."/>
            <person name="Kim S."/>
        </authorList>
    </citation>
    <scope>NUCLEOTIDE SEQUENCE</scope>
    <source>
        <strain evidence="5">KCTC 12113</strain>
    </source>
</reference>
<comment type="similarity">
    <text evidence="1">Belongs to the Gfo/Idh/MocA family.</text>
</comment>
<dbReference type="GO" id="GO:0000166">
    <property type="term" value="F:nucleotide binding"/>
    <property type="evidence" value="ECO:0007669"/>
    <property type="project" value="InterPro"/>
</dbReference>
<dbReference type="SUPFAM" id="SSF51735">
    <property type="entry name" value="NAD(P)-binding Rossmann-fold domains"/>
    <property type="match status" value="1"/>
</dbReference>
<dbReference type="PANTHER" id="PTHR43708">
    <property type="entry name" value="CONSERVED EXPRESSED OXIDOREDUCTASE (EUROFUNG)"/>
    <property type="match status" value="1"/>
</dbReference>
<comment type="caution">
    <text evidence="5">The sequence shown here is derived from an EMBL/GenBank/DDBJ whole genome shotgun (WGS) entry which is preliminary data.</text>
</comment>
<dbReference type="RefSeq" id="WP_026814212.1">
    <property type="nucleotide sequence ID" value="NZ_BMWP01000021.1"/>
</dbReference>
<dbReference type="GO" id="GO:0016491">
    <property type="term" value="F:oxidoreductase activity"/>
    <property type="evidence" value="ECO:0007669"/>
    <property type="project" value="UniProtKB-KW"/>
</dbReference>